<dbReference type="InterPro" id="IPR013083">
    <property type="entry name" value="Znf_RING/FYVE/PHD"/>
</dbReference>
<dbReference type="AlphaFoldDB" id="X6NDQ2"/>
<keyword evidence="3" id="KW-1185">Reference proteome</keyword>
<evidence type="ECO:0008006" key="4">
    <source>
        <dbReference type="Google" id="ProtNLM"/>
    </source>
</evidence>
<dbReference type="Gene3D" id="3.30.40.10">
    <property type="entry name" value="Zinc/RING finger domain, C3HC4 (zinc finger)"/>
    <property type="match status" value="1"/>
</dbReference>
<feature type="coiled-coil region" evidence="1">
    <location>
        <begin position="193"/>
        <end position="220"/>
    </location>
</feature>
<comment type="caution">
    <text evidence="2">The sequence shown here is derived from an EMBL/GenBank/DDBJ whole genome shotgun (WGS) entry which is preliminary data.</text>
</comment>
<dbReference type="EMBL" id="ASPP01009421">
    <property type="protein sequence ID" value="ETO24131.1"/>
    <property type="molecule type" value="Genomic_DNA"/>
</dbReference>
<accession>X6NDQ2</accession>
<name>X6NDQ2_RETFI</name>
<evidence type="ECO:0000313" key="3">
    <source>
        <dbReference type="Proteomes" id="UP000023152"/>
    </source>
</evidence>
<sequence length="225" mass="26154">MSDMKEETMNEKHQSGVVPFFFEHSCFDKNWVLRLNSSEQINHFICLICKQVANSPVEINCPQHENMDETLIAGENCLKQFLNNNPHACPVQPHDGCEYYKMKPMQRLINDLIVMCPRQFQQDLQTLEGNEEGQTHGNTAVICSFKGKIKDLKGHLDNACTLKLSECWFKSFGCDYSCLGHGLDTHLNEKMKHHFDLEELKQLQLENEQLKMQIDLDKKNNMKKY</sequence>
<evidence type="ECO:0000313" key="2">
    <source>
        <dbReference type="EMBL" id="ETO24131.1"/>
    </source>
</evidence>
<organism evidence="2 3">
    <name type="scientific">Reticulomyxa filosa</name>
    <dbReference type="NCBI Taxonomy" id="46433"/>
    <lineage>
        <taxon>Eukaryota</taxon>
        <taxon>Sar</taxon>
        <taxon>Rhizaria</taxon>
        <taxon>Retaria</taxon>
        <taxon>Foraminifera</taxon>
        <taxon>Monothalamids</taxon>
        <taxon>Reticulomyxidae</taxon>
        <taxon>Reticulomyxa</taxon>
    </lineage>
</organism>
<gene>
    <name evidence="2" type="ORF">RFI_13027</name>
</gene>
<proteinExistence type="predicted"/>
<evidence type="ECO:0000256" key="1">
    <source>
        <dbReference type="SAM" id="Coils"/>
    </source>
</evidence>
<protein>
    <recommendedName>
        <fullName evidence="4">TRAF-type domain-containing protein</fullName>
    </recommendedName>
</protein>
<reference evidence="2 3" key="1">
    <citation type="journal article" date="2013" name="Curr. Biol.">
        <title>The Genome of the Foraminiferan Reticulomyxa filosa.</title>
        <authorList>
            <person name="Glockner G."/>
            <person name="Hulsmann N."/>
            <person name="Schleicher M."/>
            <person name="Noegel A.A."/>
            <person name="Eichinger L."/>
            <person name="Gallinger C."/>
            <person name="Pawlowski J."/>
            <person name="Sierra R."/>
            <person name="Euteneuer U."/>
            <person name="Pillet L."/>
            <person name="Moustafa A."/>
            <person name="Platzer M."/>
            <person name="Groth M."/>
            <person name="Szafranski K."/>
            <person name="Schliwa M."/>
        </authorList>
    </citation>
    <scope>NUCLEOTIDE SEQUENCE [LARGE SCALE GENOMIC DNA]</scope>
</reference>
<keyword evidence="1" id="KW-0175">Coiled coil</keyword>
<dbReference type="Proteomes" id="UP000023152">
    <property type="component" value="Unassembled WGS sequence"/>
</dbReference>